<dbReference type="Pfam" id="PF02653">
    <property type="entry name" value="BPD_transp_2"/>
    <property type="match status" value="1"/>
</dbReference>
<evidence type="ECO:0000256" key="3">
    <source>
        <dbReference type="ARBA" id="ARBA00022692"/>
    </source>
</evidence>
<dbReference type="GO" id="GO:0005886">
    <property type="term" value="C:plasma membrane"/>
    <property type="evidence" value="ECO:0007669"/>
    <property type="project" value="UniProtKB-SubCell"/>
</dbReference>
<proteinExistence type="predicted"/>
<dbReference type="GO" id="GO:0022857">
    <property type="term" value="F:transmembrane transporter activity"/>
    <property type="evidence" value="ECO:0007669"/>
    <property type="project" value="InterPro"/>
</dbReference>
<evidence type="ECO:0000256" key="1">
    <source>
        <dbReference type="ARBA" id="ARBA00004651"/>
    </source>
</evidence>
<keyword evidence="3 6" id="KW-0812">Transmembrane</keyword>
<evidence type="ECO:0000256" key="5">
    <source>
        <dbReference type="ARBA" id="ARBA00023136"/>
    </source>
</evidence>
<accession>A0A923NLT5</accession>
<keyword evidence="2" id="KW-1003">Cell membrane</keyword>
<dbReference type="EMBL" id="JACRYT010000004">
    <property type="protein sequence ID" value="MBC6679354.1"/>
    <property type="molecule type" value="Genomic_DNA"/>
</dbReference>
<feature type="transmembrane region" description="Helical" evidence="6">
    <location>
        <begin position="58"/>
        <end position="77"/>
    </location>
</feature>
<evidence type="ECO:0000256" key="2">
    <source>
        <dbReference type="ARBA" id="ARBA00022475"/>
    </source>
</evidence>
<keyword evidence="5 6" id="KW-0472">Membrane</keyword>
<organism evidence="7 8">
    <name type="scientific">Zhenpiania hominis</name>
    <dbReference type="NCBI Taxonomy" id="2763644"/>
    <lineage>
        <taxon>Bacteria</taxon>
        <taxon>Bacillati</taxon>
        <taxon>Bacillota</taxon>
        <taxon>Clostridia</taxon>
        <taxon>Peptostreptococcales</taxon>
        <taxon>Anaerovoracaceae</taxon>
        <taxon>Zhenpiania</taxon>
    </lineage>
</organism>
<feature type="transmembrane region" description="Helical" evidence="6">
    <location>
        <begin position="265"/>
        <end position="284"/>
    </location>
</feature>
<keyword evidence="8" id="KW-1185">Reference proteome</keyword>
<gene>
    <name evidence="7" type="ORF">H9L42_05895</name>
</gene>
<evidence type="ECO:0000313" key="8">
    <source>
        <dbReference type="Proteomes" id="UP000602647"/>
    </source>
</evidence>
<protein>
    <submittedName>
        <fullName evidence="7">ABC transporter permease</fullName>
    </submittedName>
</protein>
<feature type="transmembrane region" description="Helical" evidence="6">
    <location>
        <begin position="34"/>
        <end position="51"/>
    </location>
</feature>
<evidence type="ECO:0000256" key="4">
    <source>
        <dbReference type="ARBA" id="ARBA00022989"/>
    </source>
</evidence>
<evidence type="ECO:0000313" key="7">
    <source>
        <dbReference type="EMBL" id="MBC6679354.1"/>
    </source>
</evidence>
<reference evidence="7" key="1">
    <citation type="submission" date="2020-08" db="EMBL/GenBank/DDBJ databases">
        <title>Genome public.</title>
        <authorList>
            <person name="Liu C."/>
            <person name="Sun Q."/>
        </authorList>
    </citation>
    <scope>NUCLEOTIDE SEQUENCE</scope>
    <source>
        <strain evidence="7">BX12</strain>
    </source>
</reference>
<feature type="transmembrane region" description="Helical" evidence="6">
    <location>
        <begin position="143"/>
        <end position="160"/>
    </location>
</feature>
<evidence type="ECO:0000256" key="6">
    <source>
        <dbReference type="SAM" id="Phobius"/>
    </source>
</evidence>
<sequence length="308" mass="32537">MIEFLAACVVAGTPLAFATVGELITEKTGNLNLGVEGMMLMGAVMGFFTGLNTASPFMALAAAALAGAGGALIYAFVTVSLKANQVVTGLTLTIFGTGFAQFVGEPLLGSMAPSEITSFFSKIAIPGLGQIPVIGPIFFQQDVFVYLSYVICAAAAVYLYRTRMGMNLKALGENTAAADASGININLYKYVHILIGGALCGLGGAYLSLVRIPIWQEDVVNGRGWIAVALVIFVAWNPIKGFFGAALFGGLSIIGLRFQAIGLGISQYLVDMIPYIATIIIVIISTHKRKKESQPPGDLGNNYFREER</sequence>
<dbReference type="PANTHER" id="PTHR43370:SF2">
    <property type="entry name" value="ABC TRANSPORTER PERMEASE PROTEIN"/>
    <property type="match status" value="1"/>
</dbReference>
<comment type="subcellular location">
    <subcellularLocation>
        <location evidence="1">Cell membrane</location>
        <topology evidence="1">Multi-pass membrane protein</topology>
    </subcellularLocation>
</comment>
<dbReference type="Proteomes" id="UP000602647">
    <property type="component" value="Unassembled WGS sequence"/>
</dbReference>
<feature type="transmembrane region" description="Helical" evidence="6">
    <location>
        <begin position="190"/>
        <end position="214"/>
    </location>
</feature>
<feature type="transmembrane region" description="Helical" evidence="6">
    <location>
        <begin position="220"/>
        <end position="236"/>
    </location>
</feature>
<dbReference type="PANTHER" id="PTHR43370">
    <property type="entry name" value="SUGAR ABC TRANSPORTER INTEGRAL MEMBRANE PROTEIN-RELATED"/>
    <property type="match status" value="1"/>
</dbReference>
<feature type="transmembrane region" description="Helical" evidence="6">
    <location>
        <begin position="83"/>
        <end position="104"/>
    </location>
</feature>
<dbReference type="AlphaFoldDB" id="A0A923NLT5"/>
<dbReference type="CDD" id="cd06580">
    <property type="entry name" value="TM_PBP1_transp_TpRbsC_like"/>
    <property type="match status" value="1"/>
</dbReference>
<keyword evidence="4 6" id="KW-1133">Transmembrane helix</keyword>
<name>A0A923NLT5_9FIRM</name>
<dbReference type="RefSeq" id="WP_187302462.1">
    <property type="nucleotide sequence ID" value="NZ_JACRYT010000004.1"/>
</dbReference>
<dbReference type="InterPro" id="IPR001851">
    <property type="entry name" value="ABC_transp_permease"/>
</dbReference>
<comment type="caution">
    <text evidence="7">The sequence shown here is derived from an EMBL/GenBank/DDBJ whole genome shotgun (WGS) entry which is preliminary data.</text>
</comment>